<organism evidence="11 12">
    <name type="scientific">Thermostichus vulcanus str. 'Rupite'</name>
    <dbReference type="NCBI Taxonomy" id="2813851"/>
    <lineage>
        <taxon>Bacteria</taxon>
        <taxon>Bacillati</taxon>
        <taxon>Cyanobacteriota</taxon>
        <taxon>Cyanophyceae</taxon>
        <taxon>Thermostichales</taxon>
        <taxon>Thermostichaceae</taxon>
        <taxon>Thermostichus</taxon>
    </lineage>
</organism>
<sequence length="466" mass="51086">MNPTTGISTPIRSELSREQFCELLRGQLSLALTQNELEQAKSLLLPVQPVDIADVIGELPEAQQALAFRLLAKDLAIRVYEHLDLELQQVLLQELKSHEIQDILDKMSPDDRAKLFDELPAKVVTALLPQLSPQEREATALLLGYAPNTAGRIMTPEYISLKEHLTAAQALERVRLLARETETIYYLYITDSERHLTGTLSLRELVMADPAQLLGEVMNREVVFVSTNTDQEEVARVIQRYDLLAVPVVDTEQRLVGIVTVDDVLDILEQETTEDIYSLGGVQSGEDDYFDLSFWSAARKRVVWLLVLLFTNTFTSTIIAGQEEVLSEVIALAAFIPLLVDSGGNVGAQSSTVVIRGLSTAVVRLKDGFGVISREAAVGAMLGLMLSVITIGWAYALQRDLSVAIIVGLSLFGISVLSSVSGAGLPFLFRSFGLDPALMAAPFITTIVDVLGVLIYFYTARLVLGI</sequence>
<keyword evidence="9" id="KW-1003">Cell membrane</keyword>
<comment type="function">
    <text evidence="9">Acts as a magnesium transporter.</text>
</comment>
<dbReference type="PANTHER" id="PTHR43773:SF1">
    <property type="entry name" value="MAGNESIUM TRANSPORTER MGTE"/>
    <property type="match status" value="1"/>
</dbReference>
<keyword evidence="12" id="KW-1185">Reference proteome</keyword>
<proteinExistence type="inferred from homology"/>
<evidence type="ECO:0000313" key="12">
    <source>
        <dbReference type="Proteomes" id="UP000830835"/>
    </source>
</evidence>
<dbReference type="CDD" id="cd04606">
    <property type="entry name" value="CBS_pair_Mg_transporter"/>
    <property type="match status" value="1"/>
</dbReference>
<reference evidence="11" key="1">
    <citation type="submission" date="2021-02" db="EMBL/GenBank/DDBJ databases">
        <title>The CRISPR/cas machinery reduction and long-range gene transfer in the hot spring cyanobacterium Synechococcus.</title>
        <authorList>
            <person name="Dvorak P."/>
            <person name="Jahodarova E."/>
            <person name="Hasler P."/>
            <person name="Poulickova A."/>
        </authorList>
    </citation>
    <scope>NUCLEOTIDE SEQUENCE</scope>
    <source>
        <strain evidence="11">Rupite</strain>
    </source>
</reference>
<evidence type="ECO:0000256" key="8">
    <source>
        <dbReference type="PROSITE-ProRule" id="PRU00703"/>
    </source>
</evidence>
<keyword evidence="9" id="KW-0479">Metal-binding</keyword>
<dbReference type="Pfam" id="PF00571">
    <property type="entry name" value="CBS"/>
    <property type="match status" value="2"/>
</dbReference>
<accession>A0ABT0CA30</accession>
<evidence type="ECO:0000256" key="3">
    <source>
        <dbReference type="ARBA" id="ARBA00022448"/>
    </source>
</evidence>
<gene>
    <name evidence="11" type="primary">mgtE</name>
    <name evidence="11" type="ORF">JX360_06890</name>
</gene>
<evidence type="ECO:0000256" key="2">
    <source>
        <dbReference type="ARBA" id="ARBA00009749"/>
    </source>
</evidence>
<dbReference type="InterPro" id="IPR000644">
    <property type="entry name" value="CBS_dom"/>
</dbReference>
<dbReference type="SUPFAM" id="SSF158791">
    <property type="entry name" value="MgtE N-terminal domain-like"/>
    <property type="match status" value="1"/>
</dbReference>
<dbReference type="RefSeq" id="WP_244349908.1">
    <property type="nucleotide sequence ID" value="NZ_JAFIRA010000013.1"/>
</dbReference>
<dbReference type="Proteomes" id="UP000830835">
    <property type="component" value="Unassembled WGS sequence"/>
</dbReference>
<dbReference type="Gene3D" id="1.10.357.20">
    <property type="entry name" value="SLC41 divalent cation transporters, integral membrane domain"/>
    <property type="match status" value="1"/>
</dbReference>
<evidence type="ECO:0000256" key="6">
    <source>
        <dbReference type="ARBA" id="ARBA00022989"/>
    </source>
</evidence>
<dbReference type="InterPro" id="IPR006669">
    <property type="entry name" value="MgtE_transporter"/>
</dbReference>
<dbReference type="SUPFAM" id="SSF54631">
    <property type="entry name" value="CBS-domain pair"/>
    <property type="match status" value="1"/>
</dbReference>
<protein>
    <recommendedName>
        <fullName evidence="9">Magnesium transporter MgtE</fullName>
    </recommendedName>
</protein>
<dbReference type="InterPro" id="IPR038076">
    <property type="entry name" value="MgtE_N_sf"/>
</dbReference>
<dbReference type="InterPro" id="IPR036739">
    <property type="entry name" value="SLC41_membr_dom_sf"/>
</dbReference>
<feature type="transmembrane region" description="Helical" evidence="9">
    <location>
        <begin position="437"/>
        <end position="458"/>
    </location>
</feature>
<dbReference type="PROSITE" id="PS51371">
    <property type="entry name" value="CBS"/>
    <property type="match status" value="2"/>
</dbReference>
<dbReference type="InterPro" id="IPR046342">
    <property type="entry name" value="CBS_dom_sf"/>
</dbReference>
<evidence type="ECO:0000256" key="5">
    <source>
        <dbReference type="ARBA" id="ARBA00022842"/>
    </source>
</evidence>
<keyword evidence="3 9" id="KW-0813">Transport</keyword>
<feature type="domain" description="CBS" evidence="10">
    <location>
        <begin position="218"/>
        <end position="274"/>
    </location>
</feature>
<comment type="subcellular location">
    <subcellularLocation>
        <location evidence="9">Cell membrane</location>
        <topology evidence="9">Multi-pass membrane protein</topology>
    </subcellularLocation>
    <subcellularLocation>
        <location evidence="1">Membrane</location>
        <topology evidence="1">Multi-pass membrane protein</topology>
    </subcellularLocation>
</comment>
<dbReference type="SMART" id="SM00924">
    <property type="entry name" value="MgtE_N"/>
    <property type="match status" value="1"/>
</dbReference>
<evidence type="ECO:0000256" key="1">
    <source>
        <dbReference type="ARBA" id="ARBA00004141"/>
    </source>
</evidence>
<dbReference type="InterPro" id="IPR006667">
    <property type="entry name" value="SLC41_membr_dom"/>
</dbReference>
<dbReference type="NCBIfam" id="TIGR00400">
    <property type="entry name" value="mgtE"/>
    <property type="match status" value="1"/>
</dbReference>
<dbReference type="SUPFAM" id="SSF161093">
    <property type="entry name" value="MgtE membrane domain-like"/>
    <property type="match status" value="1"/>
</dbReference>
<dbReference type="Pfam" id="PF01769">
    <property type="entry name" value="MgtE"/>
    <property type="match status" value="1"/>
</dbReference>
<dbReference type="Pfam" id="PF03448">
    <property type="entry name" value="MgtE_N"/>
    <property type="match status" value="1"/>
</dbReference>
<evidence type="ECO:0000256" key="7">
    <source>
        <dbReference type="ARBA" id="ARBA00023136"/>
    </source>
</evidence>
<evidence type="ECO:0000256" key="9">
    <source>
        <dbReference type="RuleBase" id="RU362011"/>
    </source>
</evidence>
<name>A0ABT0CA30_THEVL</name>
<feature type="transmembrane region" description="Helical" evidence="9">
    <location>
        <begin position="403"/>
        <end position="425"/>
    </location>
</feature>
<dbReference type="SMART" id="SM00116">
    <property type="entry name" value="CBS"/>
    <property type="match status" value="1"/>
</dbReference>
<dbReference type="InterPro" id="IPR006668">
    <property type="entry name" value="Mg_transptr_MgtE_intracell_dom"/>
</dbReference>
<feature type="domain" description="CBS" evidence="10">
    <location>
        <begin position="154"/>
        <end position="217"/>
    </location>
</feature>
<dbReference type="Gene3D" id="1.25.60.10">
    <property type="entry name" value="MgtE N-terminal domain-like"/>
    <property type="match status" value="1"/>
</dbReference>
<evidence type="ECO:0000259" key="10">
    <source>
        <dbReference type="PROSITE" id="PS51371"/>
    </source>
</evidence>
<evidence type="ECO:0000256" key="4">
    <source>
        <dbReference type="ARBA" id="ARBA00022692"/>
    </source>
</evidence>
<keyword evidence="6 9" id="KW-1133">Transmembrane helix</keyword>
<evidence type="ECO:0000313" key="11">
    <source>
        <dbReference type="EMBL" id="MCJ2542633.1"/>
    </source>
</evidence>
<comment type="subunit">
    <text evidence="9">Homodimer.</text>
</comment>
<dbReference type="Gene3D" id="3.10.580.10">
    <property type="entry name" value="CBS-domain"/>
    <property type="match status" value="1"/>
</dbReference>
<keyword evidence="7 9" id="KW-0472">Membrane</keyword>
<keyword evidence="5 9" id="KW-0460">Magnesium</keyword>
<comment type="caution">
    <text evidence="9">Lacks conserved residue(s) required for the propagation of feature annotation.</text>
</comment>
<dbReference type="PANTHER" id="PTHR43773">
    <property type="entry name" value="MAGNESIUM TRANSPORTER MGTE"/>
    <property type="match status" value="1"/>
</dbReference>
<keyword evidence="4 9" id="KW-0812">Transmembrane</keyword>
<dbReference type="EMBL" id="JAFIRA010000013">
    <property type="protein sequence ID" value="MCJ2542633.1"/>
    <property type="molecule type" value="Genomic_DNA"/>
</dbReference>
<comment type="similarity">
    <text evidence="2 9">Belongs to the SLC41A transporter family.</text>
</comment>
<feature type="transmembrane region" description="Helical" evidence="9">
    <location>
        <begin position="376"/>
        <end position="396"/>
    </location>
</feature>
<keyword evidence="8" id="KW-0129">CBS domain</keyword>
<comment type="caution">
    <text evidence="11">The sequence shown here is derived from an EMBL/GenBank/DDBJ whole genome shotgun (WGS) entry which is preliminary data.</text>
</comment>